<dbReference type="Proteomes" id="UP000019365">
    <property type="component" value="Unassembled WGS sequence"/>
</dbReference>
<dbReference type="AlphaFoldDB" id="W7UMY3"/>
<dbReference type="RefSeq" id="WP_242836303.1">
    <property type="nucleotide sequence ID" value="NZ_ATAX01000028.1"/>
</dbReference>
<feature type="transmembrane region" description="Helical" evidence="2">
    <location>
        <begin position="157"/>
        <end position="175"/>
    </location>
</feature>
<evidence type="ECO:0000256" key="2">
    <source>
        <dbReference type="SAM" id="Phobius"/>
    </source>
</evidence>
<evidence type="ECO:0000313" key="4">
    <source>
        <dbReference type="Proteomes" id="UP000019365"/>
    </source>
</evidence>
<reference evidence="3 4" key="1">
    <citation type="journal article" date="2014" name="PLoS ONE">
        <title>Rumen cellulosomics: divergent fiber-degrading strategies revealed by comparative genome-wide analysis of six ruminococcal strains.</title>
        <authorList>
            <person name="Dassa B."/>
            <person name="Borovok I."/>
            <person name="Ruimy-Israeli V."/>
            <person name="Lamed R."/>
            <person name="Flint H.J."/>
            <person name="Duncan S.H."/>
            <person name="Henrissat B."/>
            <person name="Coutinho P."/>
            <person name="Morrison M."/>
            <person name="Mosoni P."/>
            <person name="Yeoman C.J."/>
            <person name="White B.A."/>
            <person name="Bayer E.A."/>
        </authorList>
    </citation>
    <scope>NUCLEOTIDE SEQUENCE [LARGE SCALE GENOMIC DNA]</scope>
    <source>
        <strain evidence="3 4">007c</strain>
    </source>
</reference>
<feature type="transmembrane region" description="Helical" evidence="2">
    <location>
        <begin position="21"/>
        <end position="49"/>
    </location>
</feature>
<feature type="transmembrane region" description="Helical" evidence="2">
    <location>
        <begin position="213"/>
        <end position="235"/>
    </location>
</feature>
<keyword evidence="2" id="KW-0812">Transmembrane</keyword>
<organism evidence="3 4">
    <name type="scientific">Ruminococcus flavefaciens 007c</name>
    <dbReference type="NCBI Taxonomy" id="1341157"/>
    <lineage>
        <taxon>Bacteria</taxon>
        <taxon>Bacillati</taxon>
        <taxon>Bacillota</taxon>
        <taxon>Clostridia</taxon>
        <taxon>Eubacteriales</taxon>
        <taxon>Oscillospiraceae</taxon>
        <taxon>Ruminococcus</taxon>
    </lineage>
</organism>
<feature type="compositionally biased region" description="Basic and acidic residues" evidence="1">
    <location>
        <begin position="260"/>
        <end position="276"/>
    </location>
</feature>
<comment type="caution">
    <text evidence="3">The sequence shown here is derived from an EMBL/GenBank/DDBJ whole genome shotgun (WGS) entry which is preliminary data.</text>
</comment>
<gene>
    <name evidence="3" type="ORF">RF007C_15130</name>
</gene>
<feature type="region of interest" description="Disordered" evidence="1">
    <location>
        <begin position="260"/>
        <end position="321"/>
    </location>
</feature>
<keyword evidence="2" id="KW-1133">Transmembrane helix</keyword>
<dbReference type="EMBL" id="ATAX01000028">
    <property type="protein sequence ID" value="EWM52944.1"/>
    <property type="molecule type" value="Genomic_DNA"/>
</dbReference>
<name>W7UMY3_RUMFL</name>
<evidence type="ECO:0008006" key="5">
    <source>
        <dbReference type="Google" id="ProtNLM"/>
    </source>
</evidence>
<keyword evidence="4" id="KW-1185">Reference proteome</keyword>
<evidence type="ECO:0000256" key="1">
    <source>
        <dbReference type="SAM" id="MobiDB-lite"/>
    </source>
</evidence>
<sequence>MKIRELIRYSGRLLEGRKTKTMIICLLPPAAELFFRSAEAAVFSMLLYFGNLKPMELFGIRSPVQLGVTAVCTLLRWITAAPLMYAAAKRLYGITAELPAKRTESFSRSLLRKATFRRSLSAALWTKVIGLLALVPCIFFGTMAYRLLHGRLQAAEVFLAANALFLTAVSAVMWLSLKLSFAAVPFLLVRFPGQTAFRIVLYSISFMKGRKSVLIRLAAVYLPQMLTVAGLPGGLMKFMTAFSLSTDIFIREDEYLETNRADSGQRKARNSREFSHGKKGRVKAAAHKAEASGGRYNAERRDRPQHRYGREGGRYRAGSGG</sequence>
<evidence type="ECO:0000313" key="3">
    <source>
        <dbReference type="EMBL" id="EWM52944.1"/>
    </source>
</evidence>
<accession>W7UMY3</accession>
<keyword evidence="2" id="KW-0472">Membrane</keyword>
<feature type="transmembrane region" description="Helical" evidence="2">
    <location>
        <begin position="122"/>
        <end position="145"/>
    </location>
</feature>
<protein>
    <recommendedName>
        <fullName evidence="5">Glycerophosphoryl diester phosphodiesterase membrane domain-containing protein</fullName>
    </recommendedName>
</protein>
<proteinExistence type="predicted"/>
<feature type="compositionally biased region" description="Basic residues" evidence="1">
    <location>
        <begin position="277"/>
        <end position="286"/>
    </location>
</feature>
<dbReference type="PATRIC" id="fig|1341157.4.peg.2423"/>